<evidence type="ECO:0000256" key="2">
    <source>
        <dbReference type="ARBA" id="ARBA00008573"/>
    </source>
</evidence>
<dbReference type="PANTHER" id="PTHR12300:SF161">
    <property type="entry name" value="RECEPTOR EXPRESSION-ENHANCING PROTEIN"/>
    <property type="match status" value="1"/>
</dbReference>
<name>A0AAD5XNQ3_9FUNG</name>
<protein>
    <recommendedName>
        <fullName evidence="6">Protein YOP1</fullName>
    </recommendedName>
</protein>
<accession>A0AAD5XNQ3</accession>
<evidence type="ECO:0000256" key="4">
    <source>
        <dbReference type="ARBA" id="ARBA00022989"/>
    </source>
</evidence>
<dbReference type="InterPro" id="IPR004345">
    <property type="entry name" value="TB2_DP1_HVA22"/>
</dbReference>
<keyword evidence="5" id="KW-0472">Membrane</keyword>
<reference evidence="7" key="1">
    <citation type="submission" date="2020-05" db="EMBL/GenBank/DDBJ databases">
        <title>Phylogenomic resolution of chytrid fungi.</title>
        <authorList>
            <person name="Stajich J.E."/>
            <person name="Amses K."/>
            <person name="Simmons R."/>
            <person name="Seto K."/>
            <person name="Myers J."/>
            <person name="Bonds A."/>
            <person name="Quandt C.A."/>
            <person name="Barry K."/>
            <person name="Liu P."/>
            <person name="Grigoriev I."/>
            <person name="Longcore J.E."/>
            <person name="James T.Y."/>
        </authorList>
    </citation>
    <scope>NUCLEOTIDE SEQUENCE</scope>
    <source>
        <strain evidence="7">JEL0379</strain>
    </source>
</reference>
<evidence type="ECO:0000256" key="3">
    <source>
        <dbReference type="ARBA" id="ARBA00022692"/>
    </source>
</evidence>
<dbReference type="EMBL" id="JADGJQ010000110">
    <property type="protein sequence ID" value="KAJ3169319.1"/>
    <property type="molecule type" value="Genomic_DNA"/>
</dbReference>
<organism evidence="7 8">
    <name type="scientific">Geranomyces variabilis</name>
    <dbReference type="NCBI Taxonomy" id="109894"/>
    <lineage>
        <taxon>Eukaryota</taxon>
        <taxon>Fungi</taxon>
        <taxon>Fungi incertae sedis</taxon>
        <taxon>Chytridiomycota</taxon>
        <taxon>Chytridiomycota incertae sedis</taxon>
        <taxon>Chytridiomycetes</taxon>
        <taxon>Spizellomycetales</taxon>
        <taxon>Powellomycetaceae</taxon>
        <taxon>Geranomyces</taxon>
    </lineage>
</organism>
<evidence type="ECO:0000256" key="5">
    <source>
        <dbReference type="ARBA" id="ARBA00023136"/>
    </source>
</evidence>
<comment type="similarity">
    <text evidence="2 6">Belongs to the DP1 family.</text>
</comment>
<dbReference type="PANTHER" id="PTHR12300">
    <property type="entry name" value="HVA22-LIKE PROTEINS"/>
    <property type="match status" value="1"/>
</dbReference>
<dbReference type="GO" id="GO:0016020">
    <property type="term" value="C:membrane"/>
    <property type="evidence" value="ECO:0007669"/>
    <property type="project" value="UniProtKB-SubCell"/>
</dbReference>
<comment type="caution">
    <text evidence="7">The sequence shown here is derived from an EMBL/GenBank/DDBJ whole genome shotgun (WGS) entry which is preliminary data.</text>
</comment>
<comment type="subcellular location">
    <subcellularLocation>
        <location evidence="1 6">Membrane</location>
        <topology evidence="1 6">Multi-pass membrane protein</topology>
    </subcellularLocation>
</comment>
<dbReference type="AlphaFoldDB" id="A0AAD5XNQ3"/>
<keyword evidence="8" id="KW-1185">Reference proteome</keyword>
<keyword evidence="3" id="KW-0812">Transmembrane</keyword>
<keyword evidence="4" id="KW-1133">Transmembrane helix</keyword>
<gene>
    <name evidence="7" type="primary">REEP5</name>
    <name evidence="7" type="ORF">HDU87_000837</name>
</gene>
<evidence type="ECO:0000313" key="7">
    <source>
        <dbReference type="EMBL" id="KAJ3169319.1"/>
    </source>
</evidence>
<evidence type="ECO:0000256" key="6">
    <source>
        <dbReference type="RuleBase" id="RU362006"/>
    </source>
</evidence>
<evidence type="ECO:0000313" key="8">
    <source>
        <dbReference type="Proteomes" id="UP001212152"/>
    </source>
</evidence>
<dbReference type="Proteomes" id="UP001212152">
    <property type="component" value="Unassembled WGS sequence"/>
</dbReference>
<dbReference type="Pfam" id="PF03134">
    <property type="entry name" value="TB2_DP1_HVA22"/>
    <property type="match status" value="1"/>
</dbReference>
<keyword evidence="7" id="KW-0675">Receptor</keyword>
<sequence>MPAETKAEVNGHSEPAAAAAIPSTGALPATALLQRTLARGDDQVAFKPIVNYLRAKLLPAVSNTERKAHTNPVLIAIWKKAGIQPSVAVAIVGVVVAASLRRMLKKQPLLLSNLVGVLYPAYQSIKAVERPEADDDERWLTYWSIYGLFTLLDSIHLRVMQYVKFYYVPKMLILHWLFARNGSLAVYRQVLRPFLVKYGGYGVVHAAVDPSSAHPTALVTENPGPLAK</sequence>
<proteinExistence type="inferred from homology"/>
<evidence type="ECO:0000256" key="1">
    <source>
        <dbReference type="ARBA" id="ARBA00004141"/>
    </source>
</evidence>